<dbReference type="Pfam" id="PF13517">
    <property type="entry name" value="FG-GAP_3"/>
    <property type="match status" value="1"/>
</dbReference>
<evidence type="ECO:0000256" key="1">
    <source>
        <dbReference type="ARBA" id="ARBA00022729"/>
    </source>
</evidence>
<feature type="chain" id="PRO_5046556636" evidence="2">
    <location>
        <begin position="29"/>
        <end position="284"/>
    </location>
</feature>
<dbReference type="RefSeq" id="WP_380718473.1">
    <property type="nucleotide sequence ID" value="NZ_JBHSGI010000024.1"/>
</dbReference>
<sequence length="284" mass="31176">MAGRGPAHRHILVAITLAWAAIASGTSACEARFPPGGFPGRTAQAEFYNPRSDGPHENWAPEKTRLEFHAGFAQESVEYDHHILGSLGDMKLLTIHVRLPDSNRITCPAEALLGPGEVFEDIAPRIVDIDNDGMPEVIVVQTDIRRGARLAIYDRRAHLVAATPYIGQTHRWLAPLGADDLDGDGNVEIAYVDRPHLARILRVWRFRNGTLTELAQAPGHTNHAIGEETISGGLRFCDLRNEIVTLSPDRRRILVTTLAEDRLTTRDHAAFTGPGSLTSALLCR</sequence>
<dbReference type="EMBL" id="JBHSGI010000024">
    <property type="protein sequence ID" value="MFC4669963.1"/>
    <property type="molecule type" value="Genomic_DNA"/>
</dbReference>
<protein>
    <submittedName>
        <fullName evidence="3">FG-GAP repeat domain-containing protein</fullName>
    </submittedName>
</protein>
<evidence type="ECO:0000256" key="2">
    <source>
        <dbReference type="SAM" id="SignalP"/>
    </source>
</evidence>
<keyword evidence="4" id="KW-1185">Reference proteome</keyword>
<evidence type="ECO:0000313" key="3">
    <source>
        <dbReference type="EMBL" id="MFC4669963.1"/>
    </source>
</evidence>
<comment type="caution">
    <text evidence="3">The sequence shown here is derived from an EMBL/GenBank/DDBJ whole genome shotgun (WGS) entry which is preliminary data.</text>
</comment>
<dbReference type="Proteomes" id="UP001595973">
    <property type="component" value="Unassembled WGS sequence"/>
</dbReference>
<gene>
    <name evidence="3" type="ORF">ACFO5X_15470</name>
</gene>
<dbReference type="InterPro" id="IPR013517">
    <property type="entry name" value="FG-GAP"/>
</dbReference>
<dbReference type="InterPro" id="IPR028994">
    <property type="entry name" value="Integrin_alpha_N"/>
</dbReference>
<dbReference type="SUPFAM" id="SSF69318">
    <property type="entry name" value="Integrin alpha N-terminal domain"/>
    <property type="match status" value="1"/>
</dbReference>
<proteinExistence type="predicted"/>
<dbReference type="PROSITE" id="PS51257">
    <property type="entry name" value="PROKAR_LIPOPROTEIN"/>
    <property type="match status" value="1"/>
</dbReference>
<keyword evidence="1 2" id="KW-0732">Signal</keyword>
<reference evidence="4" key="1">
    <citation type="journal article" date="2019" name="Int. J. Syst. Evol. Microbiol.">
        <title>The Global Catalogue of Microorganisms (GCM) 10K type strain sequencing project: providing services to taxonomists for standard genome sequencing and annotation.</title>
        <authorList>
            <consortium name="The Broad Institute Genomics Platform"/>
            <consortium name="The Broad Institute Genome Sequencing Center for Infectious Disease"/>
            <person name="Wu L."/>
            <person name="Ma J."/>
        </authorList>
    </citation>
    <scope>NUCLEOTIDE SEQUENCE [LARGE SCALE GENOMIC DNA]</scope>
    <source>
        <strain evidence="4">CGMCC 4.7283</strain>
    </source>
</reference>
<name>A0ABV9KIX3_9RHOB</name>
<organism evidence="3 4">
    <name type="scientific">Seohaeicola nanhaiensis</name>
    <dbReference type="NCBI Taxonomy" id="1387282"/>
    <lineage>
        <taxon>Bacteria</taxon>
        <taxon>Pseudomonadati</taxon>
        <taxon>Pseudomonadota</taxon>
        <taxon>Alphaproteobacteria</taxon>
        <taxon>Rhodobacterales</taxon>
        <taxon>Roseobacteraceae</taxon>
        <taxon>Seohaeicola</taxon>
    </lineage>
</organism>
<feature type="signal peptide" evidence="2">
    <location>
        <begin position="1"/>
        <end position="28"/>
    </location>
</feature>
<accession>A0ABV9KIX3</accession>
<evidence type="ECO:0000313" key="4">
    <source>
        <dbReference type="Proteomes" id="UP001595973"/>
    </source>
</evidence>